<dbReference type="GeneID" id="96910204"/>
<feature type="transmembrane region" description="Helical" evidence="1">
    <location>
        <begin position="38"/>
        <end position="58"/>
    </location>
</feature>
<keyword evidence="1" id="KW-1133">Transmembrane helix</keyword>
<reference evidence="2" key="1">
    <citation type="submission" date="2019-08" db="EMBL/GenBank/DDBJ databases">
        <title>Marinilactibacillus psychrotolerans M13-2T whole genome sequencing project.</title>
        <authorList>
            <person name="Ishikawa M."/>
            <person name="Suzuki T."/>
            <person name="Matsutani M."/>
        </authorList>
    </citation>
    <scope>NUCLEOTIDE SEQUENCE</scope>
    <source>
        <strain evidence="2">M13-2T</strain>
    </source>
</reference>
<keyword evidence="1" id="KW-0472">Membrane</keyword>
<dbReference type="Proteomes" id="UP000887127">
    <property type="component" value="Unassembled WGS sequence"/>
</dbReference>
<evidence type="ECO:0000313" key="2">
    <source>
        <dbReference type="EMBL" id="GEQ34878.1"/>
    </source>
</evidence>
<sequence>MFIKKNRNKDEKFRKIELSDEEIDELYSGKGFSCTGGFALLFLIIIVIIFLFFGLNYYSMRFDMDLLDFFR</sequence>
<dbReference type="AlphaFoldDB" id="A0AAV3WQT0"/>
<evidence type="ECO:0000313" key="3">
    <source>
        <dbReference type="Proteomes" id="UP000887127"/>
    </source>
</evidence>
<name>A0AAV3WQT0_9LACT</name>
<gene>
    <name evidence="2" type="ORF">M132T_03860</name>
</gene>
<keyword evidence="1" id="KW-0812">Transmembrane</keyword>
<comment type="caution">
    <text evidence="2">The sequence shown here is derived from an EMBL/GenBank/DDBJ whole genome shotgun (WGS) entry which is preliminary data.</text>
</comment>
<dbReference type="EMBL" id="BKBI01000002">
    <property type="protein sequence ID" value="GEQ34878.1"/>
    <property type="molecule type" value="Genomic_DNA"/>
</dbReference>
<dbReference type="RefSeq" id="WP_091759702.1">
    <property type="nucleotide sequence ID" value="NZ_BJVX01000001.1"/>
</dbReference>
<protein>
    <submittedName>
        <fullName evidence="2">Uncharacterized protein</fullName>
    </submittedName>
</protein>
<proteinExistence type="predicted"/>
<accession>A0AAV3WQT0</accession>
<evidence type="ECO:0000256" key="1">
    <source>
        <dbReference type="SAM" id="Phobius"/>
    </source>
</evidence>
<organism evidence="2 3">
    <name type="scientific">Marinilactibacillus psychrotolerans</name>
    <dbReference type="NCBI Taxonomy" id="191770"/>
    <lineage>
        <taxon>Bacteria</taxon>
        <taxon>Bacillati</taxon>
        <taxon>Bacillota</taxon>
        <taxon>Bacilli</taxon>
        <taxon>Lactobacillales</taxon>
        <taxon>Carnobacteriaceae</taxon>
        <taxon>Marinilactibacillus</taxon>
    </lineage>
</organism>